<protein>
    <submittedName>
        <fullName evidence="4">LytTR family two component transcriptional regulator</fullName>
    </submittedName>
</protein>
<evidence type="ECO:0000313" key="5">
    <source>
        <dbReference type="Proteomes" id="UP000245489"/>
    </source>
</evidence>
<dbReference type="Pfam" id="PF00072">
    <property type="entry name" value="Response_reg"/>
    <property type="match status" value="1"/>
</dbReference>
<dbReference type="GO" id="GO:0000156">
    <property type="term" value="F:phosphorelay response regulator activity"/>
    <property type="evidence" value="ECO:0007669"/>
    <property type="project" value="InterPro"/>
</dbReference>
<gene>
    <name evidence="4" type="ORF">LV89_00778</name>
</gene>
<dbReference type="InterPro" id="IPR007492">
    <property type="entry name" value="LytTR_DNA-bd_dom"/>
</dbReference>
<reference evidence="4 5" key="1">
    <citation type="submission" date="2018-05" db="EMBL/GenBank/DDBJ databases">
        <title>Genomic Encyclopedia of Archaeal and Bacterial Type Strains, Phase II (KMG-II): from individual species to whole genera.</title>
        <authorList>
            <person name="Goeker M."/>
        </authorList>
    </citation>
    <scope>NUCLEOTIDE SEQUENCE [LARGE SCALE GENOMIC DNA]</scope>
    <source>
        <strain evidence="4 5">DSM 22214</strain>
    </source>
</reference>
<accession>A0A316EGH5</accession>
<dbReference type="SUPFAM" id="SSF52172">
    <property type="entry name" value="CheY-like"/>
    <property type="match status" value="1"/>
</dbReference>
<keyword evidence="5" id="KW-1185">Reference proteome</keyword>
<evidence type="ECO:0000256" key="1">
    <source>
        <dbReference type="PROSITE-ProRule" id="PRU00169"/>
    </source>
</evidence>
<evidence type="ECO:0000313" key="4">
    <source>
        <dbReference type="EMBL" id="PWK28574.1"/>
    </source>
</evidence>
<dbReference type="Proteomes" id="UP000245489">
    <property type="component" value="Unassembled WGS sequence"/>
</dbReference>
<keyword evidence="1" id="KW-0597">Phosphoprotein</keyword>
<dbReference type="InterPro" id="IPR001789">
    <property type="entry name" value="Sig_transdc_resp-reg_receiver"/>
</dbReference>
<dbReference type="SMART" id="SM00850">
    <property type="entry name" value="LytTR"/>
    <property type="match status" value="1"/>
</dbReference>
<dbReference type="PROSITE" id="PS50110">
    <property type="entry name" value="RESPONSE_REGULATORY"/>
    <property type="match status" value="1"/>
</dbReference>
<comment type="caution">
    <text evidence="4">The sequence shown here is derived from an EMBL/GenBank/DDBJ whole genome shotgun (WGS) entry which is preliminary data.</text>
</comment>
<dbReference type="InterPro" id="IPR046947">
    <property type="entry name" value="LytR-like"/>
</dbReference>
<evidence type="ECO:0000259" key="2">
    <source>
        <dbReference type="PROSITE" id="PS50110"/>
    </source>
</evidence>
<dbReference type="EMBL" id="QGGO01000003">
    <property type="protein sequence ID" value="PWK28574.1"/>
    <property type="molecule type" value="Genomic_DNA"/>
</dbReference>
<dbReference type="GO" id="GO:0003677">
    <property type="term" value="F:DNA binding"/>
    <property type="evidence" value="ECO:0007669"/>
    <property type="project" value="InterPro"/>
</dbReference>
<dbReference type="Gene3D" id="3.40.50.2300">
    <property type="match status" value="1"/>
</dbReference>
<feature type="domain" description="HTH LytTR-type" evidence="3">
    <location>
        <begin position="143"/>
        <end position="229"/>
    </location>
</feature>
<proteinExistence type="predicted"/>
<feature type="domain" description="Response regulatory" evidence="2">
    <location>
        <begin position="3"/>
        <end position="114"/>
    </location>
</feature>
<dbReference type="PANTHER" id="PTHR37299:SF1">
    <property type="entry name" value="STAGE 0 SPORULATION PROTEIN A HOMOLOG"/>
    <property type="match status" value="1"/>
</dbReference>
<name>A0A316EGH5_9BACT</name>
<dbReference type="InterPro" id="IPR011006">
    <property type="entry name" value="CheY-like_superfamily"/>
</dbReference>
<dbReference type="OrthoDB" id="1646880at2"/>
<dbReference type="Gene3D" id="2.40.50.1020">
    <property type="entry name" value="LytTr DNA-binding domain"/>
    <property type="match status" value="1"/>
</dbReference>
<sequence length="234" mass="26869">MLKAIAIDDEPLALEVIKAHAKKVSFLDLQSTFVSAKEALAYIKQNPVDLVFLDINMPDITGLDFSQLLPENTSVIFVTAYSQYAVDAFNLNAIDYLMKPIEFTRFMKACQKAYDGMQEVKGKEADMPYLFVKEGYDLVRIVIDDLLYVQSEGNYLTFKEKNRKTLTRMTMTEAIESLSKHKFMRIHKSYLVNLNHVLKVEKHQINVTDNVFVPIAANYHGELMDALKLLWKVM</sequence>
<dbReference type="PANTHER" id="PTHR37299">
    <property type="entry name" value="TRANSCRIPTIONAL REGULATOR-RELATED"/>
    <property type="match status" value="1"/>
</dbReference>
<organism evidence="4 5">
    <name type="scientific">Arcicella aurantiaca</name>
    <dbReference type="NCBI Taxonomy" id="591202"/>
    <lineage>
        <taxon>Bacteria</taxon>
        <taxon>Pseudomonadati</taxon>
        <taxon>Bacteroidota</taxon>
        <taxon>Cytophagia</taxon>
        <taxon>Cytophagales</taxon>
        <taxon>Flectobacillaceae</taxon>
        <taxon>Arcicella</taxon>
    </lineage>
</organism>
<dbReference type="PROSITE" id="PS50930">
    <property type="entry name" value="HTH_LYTTR"/>
    <property type="match status" value="1"/>
</dbReference>
<dbReference type="SMART" id="SM00448">
    <property type="entry name" value="REC"/>
    <property type="match status" value="1"/>
</dbReference>
<dbReference type="AlphaFoldDB" id="A0A316EGH5"/>
<dbReference type="Pfam" id="PF04397">
    <property type="entry name" value="LytTR"/>
    <property type="match status" value="1"/>
</dbReference>
<evidence type="ECO:0000259" key="3">
    <source>
        <dbReference type="PROSITE" id="PS50930"/>
    </source>
</evidence>
<feature type="modified residue" description="4-aspartylphosphate" evidence="1">
    <location>
        <position position="54"/>
    </location>
</feature>
<dbReference type="RefSeq" id="WP_109741557.1">
    <property type="nucleotide sequence ID" value="NZ_QGGO01000003.1"/>
</dbReference>